<accession>A0A8D9H7X1</accession>
<sequence>MSVKTLEMKMHMHTQDSNLLSALASMYDESKDHFVIGNPKMDIDFGLEDVLYITGLPTDAEHVSGYESQNIKGTIMEHFKINEEKAESLMMNSGNSIDLSRLKFEFEMVPQEEDIDLEPYFKAYLLFLLGEFIHPNNSCSYSPMYLPLLGLNVVNHYAWGAAMLANMKESIEKVKKVGKFTSLCGFSYALTVFALERFPFLRERCGSSPLYSLPSGFPLILGWMEALCKPNKDTKNVKSVGYYKKKLQDMEEKDVVWQPYNNRDFKLSEKYASQLPMVFSRTPYWKSSNPYYKFVAEEWTKRYENFICEIARDEVTSVPEGPSDHRMVCATHVCENESSDHRDSACESTHGDNSTNAHSSEKEQPSPSSHNNDNGDYVTVEPELLELQNNQNTFLIVILAVHNFNHGENLNLTIGSLKHIHERQSHDGENGLSYKGKGKRTKTQVTFILFFLAQMNVELPLVMCIRWSLKSEHLLEDICYPSRNDPNFVNVHCKDLECLAPQKFLRSPVMDFYIRFLQQQVPSADQISEDFHFFNTYFYKKLCDALTHNGNDKEAFWINFRNWWKSSDIFRKAYIFIPIHEDLHWSLVIICIHDKEDESGLTILHLDSLRFHSRRRIVENVKSFLEYEWNYVKQGDYSLDLPVSKQIWETFLHSINNVDIEVPQQKNDFDCGVFVLFFIKRFIEVAPQRLKKKDLGMFNKNWFRPDEASALRIKIQNTLIDLFRVGDNLLQEPIKVYGRKRKKQSKGIVDNVPVALDRLVGNTPVALRTQNQLANVGRSQYGRLYVQPDCFTPATYKK</sequence>
<dbReference type="Pfam" id="PF02902">
    <property type="entry name" value="Peptidase_C48"/>
    <property type="match status" value="1"/>
</dbReference>
<dbReference type="InterPro" id="IPR003653">
    <property type="entry name" value="Peptidase_C48_C"/>
</dbReference>
<evidence type="ECO:0000256" key="3">
    <source>
        <dbReference type="ARBA" id="ARBA00022801"/>
    </source>
</evidence>
<dbReference type="EMBL" id="LS974618">
    <property type="protein sequence ID" value="CAG7894406.1"/>
    <property type="molecule type" value="Genomic_DNA"/>
</dbReference>
<evidence type="ECO:0000313" key="7">
    <source>
        <dbReference type="EMBL" id="CAG7894406.1"/>
    </source>
</evidence>
<keyword evidence="3" id="KW-0378">Hydrolase</keyword>
<dbReference type="PANTHER" id="PTHR46915">
    <property type="entry name" value="UBIQUITIN-LIKE PROTEASE 4-RELATED"/>
    <property type="match status" value="1"/>
</dbReference>
<evidence type="ECO:0000256" key="4">
    <source>
        <dbReference type="ARBA" id="ARBA00022807"/>
    </source>
</evidence>
<feature type="compositionally biased region" description="Polar residues" evidence="5">
    <location>
        <begin position="365"/>
        <end position="374"/>
    </location>
</feature>
<dbReference type="GO" id="GO:0008234">
    <property type="term" value="F:cysteine-type peptidase activity"/>
    <property type="evidence" value="ECO:0007669"/>
    <property type="project" value="UniProtKB-KW"/>
</dbReference>
<evidence type="ECO:0000256" key="5">
    <source>
        <dbReference type="SAM" id="MobiDB-lite"/>
    </source>
</evidence>
<evidence type="ECO:0000256" key="2">
    <source>
        <dbReference type="ARBA" id="ARBA00022670"/>
    </source>
</evidence>
<dbReference type="SUPFAM" id="SSF54001">
    <property type="entry name" value="Cysteine proteinases"/>
    <property type="match status" value="1"/>
</dbReference>
<organism evidence="7 8">
    <name type="scientific">Brassica campestris</name>
    <name type="common">Field mustard</name>
    <dbReference type="NCBI Taxonomy" id="3711"/>
    <lineage>
        <taxon>Eukaryota</taxon>
        <taxon>Viridiplantae</taxon>
        <taxon>Streptophyta</taxon>
        <taxon>Embryophyta</taxon>
        <taxon>Tracheophyta</taxon>
        <taxon>Spermatophyta</taxon>
        <taxon>Magnoliopsida</taxon>
        <taxon>eudicotyledons</taxon>
        <taxon>Gunneridae</taxon>
        <taxon>Pentapetalae</taxon>
        <taxon>rosids</taxon>
        <taxon>malvids</taxon>
        <taxon>Brassicales</taxon>
        <taxon>Brassicaceae</taxon>
        <taxon>Brassiceae</taxon>
        <taxon>Brassica</taxon>
    </lineage>
</organism>
<dbReference type="Gene3D" id="1.10.418.20">
    <property type="match status" value="1"/>
</dbReference>
<dbReference type="InterPro" id="IPR038765">
    <property type="entry name" value="Papain-like_cys_pep_sf"/>
</dbReference>
<feature type="region of interest" description="Disordered" evidence="5">
    <location>
        <begin position="340"/>
        <end position="377"/>
    </location>
</feature>
<dbReference type="AlphaFoldDB" id="A0A8D9H7X1"/>
<dbReference type="Gene3D" id="3.30.310.130">
    <property type="entry name" value="Ubiquitin-related"/>
    <property type="match status" value="1"/>
</dbReference>
<dbReference type="PANTHER" id="PTHR46915:SF12">
    <property type="entry name" value="UBIQUITIN-LIKE PROTEASE FAMILY PROFILE DOMAIN-CONTAINING PROTEIN"/>
    <property type="match status" value="1"/>
</dbReference>
<name>A0A8D9H7X1_BRACM</name>
<proteinExistence type="inferred from homology"/>
<protein>
    <recommendedName>
        <fullName evidence="6">Ubiquitin-like protease family profile domain-containing protein</fullName>
    </recommendedName>
</protein>
<dbReference type="Gramene" id="A02p33580.2_BraZ1">
    <property type="protein sequence ID" value="A02p33580.2_BraZ1.CDS"/>
    <property type="gene ID" value="A02g33580.2_BraZ1"/>
</dbReference>
<comment type="similarity">
    <text evidence="1">Belongs to the peptidase C48 family.</text>
</comment>
<evidence type="ECO:0000256" key="1">
    <source>
        <dbReference type="ARBA" id="ARBA00005234"/>
    </source>
</evidence>
<feature type="domain" description="Ubiquitin-like protease family profile" evidence="6">
    <location>
        <begin position="489"/>
        <end position="682"/>
    </location>
</feature>
<dbReference type="Proteomes" id="UP000694005">
    <property type="component" value="Chromosome A02"/>
</dbReference>
<keyword evidence="2" id="KW-0645">Protease</keyword>
<reference evidence="7 8" key="1">
    <citation type="submission" date="2021-07" db="EMBL/GenBank/DDBJ databases">
        <authorList>
            <consortium name="Genoscope - CEA"/>
            <person name="William W."/>
        </authorList>
    </citation>
    <scope>NUCLEOTIDE SEQUENCE [LARGE SCALE GENOMIC DNA]</scope>
</reference>
<dbReference type="InterPro" id="IPR019557">
    <property type="entry name" value="AminoTfrase-like_pln_mobile"/>
</dbReference>
<evidence type="ECO:0000313" key="8">
    <source>
        <dbReference type="Proteomes" id="UP000694005"/>
    </source>
</evidence>
<dbReference type="GO" id="GO:0016926">
    <property type="term" value="P:protein desumoylation"/>
    <property type="evidence" value="ECO:0007669"/>
    <property type="project" value="UniProtKB-ARBA"/>
</dbReference>
<gene>
    <name evidence="7" type="ORF">BRAPAZ1V2_A02P33580.2</name>
</gene>
<keyword evidence="4" id="KW-0788">Thiol protease</keyword>
<dbReference type="GO" id="GO:0006508">
    <property type="term" value="P:proteolysis"/>
    <property type="evidence" value="ECO:0007669"/>
    <property type="project" value="UniProtKB-KW"/>
</dbReference>
<dbReference type="PROSITE" id="PS50600">
    <property type="entry name" value="ULP_PROTEASE"/>
    <property type="match status" value="1"/>
</dbReference>
<evidence type="ECO:0000259" key="6">
    <source>
        <dbReference type="PROSITE" id="PS50600"/>
    </source>
</evidence>
<dbReference type="Pfam" id="PF10536">
    <property type="entry name" value="PMD"/>
    <property type="match status" value="1"/>
</dbReference>